<dbReference type="Proteomes" id="UP000192521">
    <property type="component" value="Unassembled WGS sequence"/>
</dbReference>
<accession>A0ABX3UE53</accession>
<comment type="caution">
    <text evidence="1">The sequence shown here is derived from an EMBL/GenBank/DDBJ whole genome shotgun (WGS) entry which is preliminary data.</text>
</comment>
<organism evidence="1 2">
    <name type="scientific">Kluyvera intermedia</name>
    <name type="common">Enterobacter intermedius</name>
    <dbReference type="NCBI Taxonomy" id="61648"/>
    <lineage>
        <taxon>Bacteria</taxon>
        <taxon>Pseudomonadati</taxon>
        <taxon>Pseudomonadota</taxon>
        <taxon>Gammaproteobacteria</taxon>
        <taxon>Enterobacterales</taxon>
        <taxon>Enterobacteriaceae</taxon>
        <taxon>Kluyvera</taxon>
    </lineage>
</organism>
<sequence length="62" mass="7213">MFNFDHESPSLRHDKFALEEDTVTVNYGCVNIWTAKILRLLNLWCVGCVYLPRSLTPVSSRR</sequence>
<name>A0ABX3UE53_KLUIN</name>
<reference evidence="1 2" key="1">
    <citation type="submission" date="2017-02" db="EMBL/GenBank/DDBJ databases">
        <title>Draft genome sequence of a Kluyvera intermedia isolate from a patient with a pancreatic abscess.</title>
        <authorList>
            <person name="Thele R."/>
        </authorList>
    </citation>
    <scope>NUCLEOTIDE SEQUENCE [LARGE SCALE GENOMIC DNA]</scope>
    <source>
        <strain evidence="1 2">FOSA7093</strain>
    </source>
</reference>
<dbReference type="EMBL" id="MWPR01000018">
    <property type="protein sequence ID" value="ORJ49793.1"/>
    <property type="molecule type" value="Genomic_DNA"/>
</dbReference>
<gene>
    <name evidence="1" type="ORF">B2M27_13445</name>
</gene>
<evidence type="ECO:0000313" key="2">
    <source>
        <dbReference type="Proteomes" id="UP000192521"/>
    </source>
</evidence>
<protein>
    <submittedName>
        <fullName evidence="1">Uncharacterized protein</fullName>
    </submittedName>
</protein>
<proteinExistence type="predicted"/>
<keyword evidence="2" id="KW-1185">Reference proteome</keyword>
<evidence type="ECO:0000313" key="1">
    <source>
        <dbReference type="EMBL" id="ORJ49793.1"/>
    </source>
</evidence>